<proteinExistence type="predicted"/>
<organism evidence="1 2">
    <name type="scientific">Paramecium primaurelia</name>
    <dbReference type="NCBI Taxonomy" id="5886"/>
    <lineage>
        <taxon>Eukaryota</taxon>
        <taxon>Sar</taxon>
        <taxon>Alveolata</taxon>
        <taxon>Ciliophora</taxon>
        <taxon>Intramacronucleata</taxon>
        <taxon>Oligohymenophorea</taxon>
        <taxon>Peniculida</taxon>
        <taxon>Parameciidae</taxon>
        <taxon>Paramecium</taxon>
    </lineage>
</organism>
<gene>
    <name evidence="1" type="ORF">PPRIM_AZ9-3.1.T0940131</name>
</gene>
<dbReference type="OMA" id="YLEIHTF"/>
<keyword evidence="2" id="KW-1185">Reference proteome</keyword>
<dbReference type="AlphaFoldDB" id="A0A8S1NWK3"/>
<sequence>MIQKITKIFKSQSDFTKKLEQCSLTKDNFVFRQEDIDLILQYMIDEKFIKEFFDVYISQEMQTYTIKMKMLIIIHQIINLSEEFSSIFNTIRFHNFNKLKHCNRNNEAWLLQSIQIPFLQYLQKLSINIKDIKSYRTCLFRKQILNTNLVIDSFKLINIVNQALSLVPNLKIALTNYPYDFLLKRTAYNIYLEIHTFQRQLINSLSALLNENSQAKEVEIYEFLKEVQAIEQKMMFFYQFHKKFDPSQTLIPPLKLKIDVESARCIERSAIQEREVCQQLRQAKTKREICSSSPIIDYQLSCERGKKGPQYQHLVLQMNTQGNQAIVWDQQQTFQEGVDTHTDEKAIKEEQNSEYIKK</sequence>
<evidence type="ECO:0000313" key="1">
    <source>
        <dbReference type="EMBL" id="CAD8093933.1"/>
    </source>
</evidence>
<dbReference type="EMBL" id="CAJJDM010000097">
    <property type="protein sequence ID" value="CAD8093933.1"/>
    <property type="molecule type" value="Genomic_DNA"/>
</dbReference>
<evidence type="ECO:0000313" key="2">
    <source>
        <dbReference type="Proteomes" id="UP000688137"/>
    </source>
</evidence>
<reference evidence="1" key="1">
    <citation type="submission" date="2021-01" db="EMBL/GenBank/DDBJ databases">
        <authorList>
            <consortium name="Genoscope - CEA"/>
            <person name="William W."/>
        </authorList>
    </citation>
    <scope>NUCLEOTIDE SEQUENCE</scope>
</reference>
<accession>A0A8S1NWK3</accession>
<comment type="caution">
    <text evidence="1">The sequence shown here is derived from an EMBL/GenBank/DDBJ whole genome shotgun (WGS) entry which is preliminary data.</text>
</comment>
<protein>
    <submittedName>
        <fullName evidence="1">Uncharacterized protein</fullName>
    </submittedName>
</protein>
<name>A0A8S1NWK3_PARPR</name>
<dbReference type="Proteomes" id="UP000688137">
    <property type="component" value="Unassembled WGS sequence"/>
</dbReference>